<evidence type="ECO:0000259" key="6">
    <source>
        <dbReference type="Pfam" id="PF07980"/>
    </source>
</evidence>
<protein>
    <submittedName>
        <fullName evidence="7">RagB/SusD family nutrient uptake outer membrane protein</fullName>
    </submittedName>
</protein>
<dbReference type="Pfam" id="PF07980">
    <property type="entry name" value="SusD_RagB"/>
    <property type="match status" value="1"/>
</dbReference>
<evidence type="ECO:0000256" key="5">
    <source>
        <dbReference type="ARBA" id="ARBA00023237"/>
    </source>
</evidence>
<keyword evidence="5" id="KW-0998">Cell outer membrane</keyword>
<dbReference type="Gene3D" id="1.25.40.390">
    <property type="match status" value="1"/>
</dbReference>
<dbReference type="EMBL" id="CP149822">
    <property type="protein sequence ID" value="WZN43000.1"/>
    <property type="molecule type" value="Genomic_DNA"/>
</dbReference>
<comment type="similarity">
    <text evidence="2">Belongs to the SusD family.</text>
</comment>
<dbReference type="InterPro" id="IPR012944">
    <property type="entry name" value="SusD_RagB_dom"/>
</dbReference>
<keyword evidence="8" id="KW-1185">Reference proteome</keyword>
<evidence type="ECO:0000256" key="2">
    <source>
        <dbReference type="ARBA" id="ARBA00006275"/>
    </source>
</evidence>
<feature type="domain" description="RagB/SusD" evidence="6">
    <location>
        <begin position="2"/>
        <end position="258"/>
    </location>
</feature>
<gene>
    <name evidence="7" type="ORF">WJU16_08125</name>
</gene>
<keyword evidence="4" id="KW-0472">Membrane</keyword>
<evidence type="ECO:0000256" key="4">
    <source>
        <dbReference type="ARBA" id="ARBA00023136"/>
    </source>
</evidence>
<proteinExistence type="inferred from homology"/>
<organism evidence="7 8">
    <name type="scientific">Chitinophaga pollutisoli</name>
    <dbReference type="NCBI Taxonomy" id="3133966"/>
    <lineage>
        <taxon>Bacteria</taxon>
        <taxon>Pseudomonadati</taxon>
        <taxon>Bacteroidota</taxon>
        <taxon>Chitinophagia</taxon>
        <taxon>Chitinophagales</taxon>
        <taxon>Chitinophagaceae</taxon>
        <taxon>Chitinophaga</taxon>
    </lineage>
</organism>
<comment type="subcellular location">
    <subcellularLocation>
        <location evidence="1">Cell outer membrane</location>
    </subcellularLocation>
</comment>
<keyword evidence="3" id="KW-0732">Signal</keyword>
<evidence type="ECO:0000256" key="3">
    <source>
        <dbReference type="ARBA" id="ARBA00022729"/>
    </source>
</evidence>
<dbReference type="Proteomes" id="UP001485459">
    <property type="component" value="Chromosome"/>
</dbReference>
<dbReference type="InterPro" id="IPR011990">
    <property type="entry name" value="TPR-like_helical_dom_sf"/>
</dbReference>
<accession>A0ABZ2YTW5</accession>
<dbReference type="RefSeq" id="WP_341837822.1">
    <property type="nucleotide sequence ID" value="NZ_CP149822.1"/>
</dbReference>
<evidence type="ECO:0000256" key="1">
    <source>
        <dbReference type="ARBA" id="ARBA00004442"/>
    </source>
</evidence>
<name>A0ABZ2YTW5_9BACT</name>
<evidence type="ECO:0000313" key="8">
    <source>
        <dbReference type="Proteomes" id="UP001485459"/>
    </source>
</evidence>
<sequence>MAVTQQLVDEFEMANGLPINDPTSGYQETGFSTAATRFSPAGTYMMYVNREPRFYVNVSYNGSPWINTSEGTKLIETFFTGNTGKKGSWDFPRTGYIARKNLHPNSNPRISQYVARPFVMFRYAEVLLNYIEALNEYAPGHADIALYLNEIRDRAGLPNVAAGLGQLEMRAKIRHERRVELCLENLRYFDTRRWKIAEQTDGGAFYGMNVDAGTKLTDLVFYQRTVFERRIFRKSYYLQPIPQSEIDRDPNLVQNPGW</sequence>
<dbReference type="SUPFAM" id="SSF48452">
    <property type="entry name" value="TPR-like"/>
    <property type="match status" value="1"/>
</dbReference>
<evidence type="ECO:0000313" key="7">
    <source>
        <dbReference type="EMBL" id="WZN43000.1"/>
    </source>
</evidence>
<reference evidence="8" key="1">
    <citation type="submission" date="2024-03" db="EMBL/GenBank/DDBJ databases">
        <title>Chitinophaga horti sp. nov., isolated from garden soil.</title>
        <authorList>
            <person name="Lee D.S."/>
            <person name="Han D.M."/>
            <person name="Baek J.H."/>
            <person name="Choi D.G."/>
            <person name="Jeon J.H."/>
            <person name="Jeon C.O."/>
        </authorList>
    </citation>
    <scope>NUCLEOTIDE SEQUENCE [LARGE SCALE GENOMIC DNA]</scope>
    <source>
        <strain evidence="8">GPA1</strain>
    </source>
</reference>